<dbReference type="EC" id="2.7.1.148" evidence="2 10"/>
<dbReference type="AlphaFoldDB" id="A0A0S3F093"/>
<dbReference type="OrthoDB" id="9809438at2"/>
<dbReference type="GO" id="GO:0019288">
    <property type="term" value="P:isopentenyl diphosphate biosynthetic process, methylerythritol 4-phosphate pathway"/>
    <property type="evidence" value="ECO:0007669"/>
    <property type="project" value="UniProtKB-UniRule"/>
</dbReference>
<organism evidence="13 14">
    <name type="scientific">Sphingobium baderi</name>
    <dbReference type="NCBI Taxonomy" id="1332080"/>
    <lineage>
        <taxon>Bacteria</taxon>
        <taxon>Pseudomonadati</taxon>
        <taxon>Pseudomonadota</taxon>
        <taxon>Alphaproteobacteria</taxon>
        <taxon>Sphingomonadales</taxon>
        <taxon>Sphingomonadaceae</taxon>
        <taxon>Sphingobium</taxon>
    </lineage>
</organism>
<evidence type="ECO:0000256" key="8">
    <source>
        <dbReference type="ARBA" id="ARBA00023229"/>
    </source>
</evidence>
<evidence type="ECO:0000256" key="7">
    <source>
        <dbReference type="ARBA" id="ARBA00022840"/>
    </source>
</evidence>
<keyword evidence="5 10" id="KW-0547">Nucleotide-binding</keyword>
<sequence length="298" mass="32127">MPPPEFEMIQNINIDMQATEIAYAKINLALHVRSRRPDGYHALESLFVFAQDGDRLDGRVTESGAVTLHTDGPFGTEITEDADNLVVKAAAALRSYLGESRGAALRLTKNLPVASGIGGGSADTAATLRLLMRLWDAKIERAKLEELALTIGSDVPACLASTTRLVRGRGELLEDHDLPELAGAPLLLVNPGVALSTGRVFAGWDGMDRGALVADNLKELCVGGRNDLEPAARREAPVIADVLTRLAQCQGQFLSRMSGSGATCFALFETEDTMRAAAQALRAEYPIWWIMETRIRTA</sequence>
<dbReference type="Gene3D" id="3.30.70.890">
    <property type="entry name" value="GHMP kinase, C-terminal domain"/>
    <property type="match status" value="1"/>
</dbReference>
<reference evidence="13 14" key="1">
    <citation type="submission" date="2015-11" db="EMBL/GenBank/DDBJ databases">
        <title>A Two-component Flavoprotein Monooxygenase System MeaXY Responsible for para-Hydroxylation of 2-Methyl-6-ethylaniline and 2,6-Diethylaniline in Sphingobium baderi DE-13.</title>
        <authorList>
            <person name="Cheng M."/>
            <person name="Meng Q."/>
            <person name="Yang Y."/>
            <person name="Chu C."/>
            <person name="Yan X."/>
            <person name="He J."/>
            <person name="Li S."/>
        </authorList>
    </citation>
    <scope>NUCLEOTIDE SEQUENCE [LARGE SCALE GENOMIC DNA]</scope>
    <source>
        <strain evidence="13 14">DE-13</strain>
    </source>
</reference>
<dbReference type="Proteomes" id="UP000056968">
    <property type="component" value="Chromosome"/>
</dbReference>
<dbReference type="InterPro" id="IPR013750">
    <property type="entry name" value="GHMP_kinase_C_dom"/>
</dbReference>
<comment type="pathway">
    <text evidence="10">Isoprenoid biosynthesis; isopentenyl diphosphate biosynthesis via DXP pathway; isopentenyl diphosphate from 1-deoxy-D-xylulose 5-phosphate: step 3/6.</text>
</comment>
<feature type="domain" description="GHMP kinase C-terminal" evidence="12">
    <location>
        <begin position="214"/>
        <end position="286"/>
    </location>
</feature>
<accession>A0A0S3F093</accession>
<dbReference type="GO" id="GO:0005524">
    <property type="term" value="F:ATP binding"/>
    <property type="evidence" value="ECO:0007669"/>
    <property type="project" value="UniProtKB-UniRule"/>
</dbReference>
<dbReference type="NCBIfam" id="TIGR00154">
    <property type="entry name" value="ispE"/>
    <property type="match status" value="1"/>
</dbReference>
<evidence type="ECO:0000313" key="14">
    <source>
        <dbReference type="Proteomes" id="UP000056968"/>
    </source>
</evidence>
<dbReference type="SUPFAM" id="SSF55060">
    <property type="entry name" value="GHMP Kinase, C-terminal domain"/>
    <property type="match status" value="1"/>
</dbReference>
<evidence type="ECO:0000256" key="4">
    <source>
        <dbReference type="ARBA" id="ARBA00022679"/>
    </source>
</evidence>
<evidence type="ECO:0000259" key="11">
    <source>
        <dbReference type="Pfam" id="PF00288"/>
    </source>
</evidence>
<dbReference type="Gene3D" id="3.30.230.10">
    <property type="match status" value="1"/>
</dbReference>
<dbReference type="InterPro" id="IPR020568">
    <property type="entry name" value="Ribosomal_Su5_D2-typ_SF"/>
</dbReference>
<dbReference type="SUPFAM" id="SSF54211">
    <property type="entry name" value="Ribosomal protein S5 domain 2-like"/>
    <property type="match status" value="1"/>
</dbReference>
<dbReference type="PANTHER" id="PTHR43527:SF2">
    <property type="entry name" value="4-DIPHOSPHOCYTIDYL-2-C-METHYL-D-ERYTHRITOL KINASE, CHLOROPLASTIC"/>
    <property type="match status" value="1"/>
</dbReference>
<evidence type="ECO:0000256" key="9">
    <source>
        <dbReference type="ARBA" id="ARBA00032554"/>
    </source>
</evidence>
<dbReference type="GO" id="GO:0050515">
    <property type="term" value="F:4-(cytidine 5'-diphospho)-2-C-methyl-D-erythritol kinase activity"/>
    <property type="evidence" value="ECO:0007669"/>
    <property type="project" value="UniProtKB-UniRule"/>
</dbReference>
<dbReference type="NCBIfam" id="NF011202">
    <property type="entry name" value="PRK14608.1"/>
    <property type="match status" value="1"/>
</dbReference>
<evidence type="ECO:0000256" key="10">
    <source>
        <dbReference type="HAMAP-Rule" id="MF_00061"/>
    </source>
</evidence>
<comment type="similarity">
    <text evidence="1 10">Belongs to the GHMP kinase family. IspE subfamily.</text>
</comment>
<feature type="domain" description="GHMP kinase N-terminal" evidence="11">
    <location>
        <begin position="84"/>
        <end position="160"/>
    </location>
</feature>
<dbReference type="InterPro" id="IPR004424">
    <property type="entry name" value="IspE"/>
</dbReference>
<keyword evidence="6 10" id="KW-0418">Kinase</keyword>
<keyword evidence="8 10" id="KW-0414">Isoprene biosynthesis</keyword>
<dbReference type="STRING" id="1332080.ATN00_13020"/>
<dbReference type="UniPathway" id="UPA00056">
    <property type="reaction ID" value="UER00094"/>
</dbReference>
<evidence type="ECO:0000256" key="2">
    <source>
        <dbReference type="ARBA" id="ARBA00012052"/>
    </source>
</evidence>
<evidence type="ECO:0000256" key="6">
    <source>
        <dbReference type="ARBA" id="ARBA00022777"/>
    </source>
</evidence>
<keyword evidence="7 10" id="KW-0067">ATP-binding</keyword>
<feature type="active site" evidence="10">
    <location>
        <position position="25"/>
    </location>
</feature>
<dbReference type="InterPro" id="IPR006204">
    <property type="entry name" value="GHMP_kinase_N_dom"/>
</dbReference>
<evidence type="ECO:0000313" key="13">
    <source>
        <dbReference type="EMBL" id="ALR21079.1"/>
    </source>
</evidence>
<proteinExistence type="inferred from homology"/>
<name>A0A0S3F093_9SPHN</name>
<evidence type="ECO:0000256" key="3">
    <source>
        <dbReference type="ARBA" id="ARBA00017473"/>
    </source>
</evidence>
<dbReference type="KEGG" id="sbd:ATN00_13020"/>
<protein>
    <recommendedName>
        <fullName evidence="3 10">4-diphosphocytidyl-2-C-methyl-D-erythritol kinase</fullName>
        <shortName evidence="10">CMK</shortName>
        <ecNumber evidence="2 10">2.7.1.148</ecNumber>
    </recommendedName>
    <alternativeName>
        <fullName evidence="9 10">4-(cytidine-5'-diphospho)-2-C-methyl-D-erythritol kinase</fullName>
    </alternativeName>
</protein>
<dbReference type="PIRSF" id="PIRSF010376">
    <property type="entry name" value="IspE"/>
    <property type="match status" value="1"/>
</dbReference>
<comment type="function">
    <text evidence="10">Catalyzes the phosphorylation of the position 2 hydroxy group of 4-diphosphocytidyl-2C-methyl-D-erythritol.</text>
</comment>
<dbReference type="Pfam" id="PF08544">
    <property type="entry name" value="GHMP_kinases_C"/>
    <property type="match status" value="1"/>
</dbReference>
<dbReference type="Pfam" id="PF00288">
    <property type="entry name" value="GHMP_kinases_N"/>
    <property type="match status" value="1"/>
</dbReference>
<feature type="binding site" evidence="10">
    <location>
        <begin position="112"/>
        <end position="122"/>
    </location>
    <ligand>
        <name>ATP</name>
        <dbReference type="ChEBI" id="CHEBI:30616"/>
    </ligand>
</feature>
<keyword evidence="4 10" id="KW-0808">Transferase</keyword>
<keyword evidence="14" id="KW-1185">Reference proteome</keyword>
<dbReference type="GO" id="GO:0016114">
    <property type="term" value="P:terpenoid biosynthetic process"/>
    <property type="evidence" value="ECO:0007669"/>
    <property type="project" value="UniProtKB-UniRule"/>
</dbReference>
<comment type="catalytic activity">
    <reaction evidence="10">
        <text>4-CDP-2-C-methyl-D-erythritol + ATP = 4-CDP-2-C-methyl-D-erythritol 2-phosphate + ADP + H(+)</text>
        <dbReference type="Rhea" id="RHEA:18437"/>
        <dbReference type="ChEBI" id="CHEBI:15378"/>
        <dbReference type="ChEBI" id="CHEBI:30616"/>
        <dbReference type="ChEBI" id="CHEBI:57823"/>
        <dbReference type="ChEBI" id="CHEBI:57919"/>
        <dbReference type="ChEBI" id="CHEBI:456216"/>
        <dbReference type="EC" id="2.7.1.148"/>
    </reaction>
</comment>
<dbReference type="InterPro" id="IPR036554">
    <property type="entry name" value="GHMP_kinase_C_sf"/>
</dbReference>
<dbReference type="InterPro" id="IPR014721">
    <property type="entry name" value="Ribsml_uS5_D2-typ_fold_subgr"/>
</dbReference>
<dbReference type="PANTHER" id="PTHR43527">
    <property type="entry name" value="4-DIPHOSPHOCYTIDYL-2-C-METHYL-D-ERYTHRITOL KINASE, CHLOROPLASTIC"/>
    <property type="match status" value="1"/>
</dbReference>
<feature type="active site" evidence="10">
    <location>
        <position position="154"/>
    </location>
</feature>
<dbReference type="EMBL" id="CP013264">
    <property type="protein sequence ID" value="ALR21079.1"/>
    <property type="molecule type" value="Genomic_DNA"/>
</dbReference>
<gene>
    <name evidence="10" type="primary">ispE</name>
    <name evidence="13" type="ORF">ATN00_13020</name>
</gene>
<dbReference type="HAMAP" id="MF_00061">
    <property type="entry name" value="IspE"/>
    <property type="match status" value="1"/>
</dbReference>
<evidence type="ECO:0000256" key="1">
    <source>
        <dbReference type="ARBA" id="ARBA00009684"/>
    </source>
</evidence>
<evidence type="ECO:0000259" key="12">
    <source>
        <dbReference type="Pfam" id="PF08544"/>
    </source>
</evidence>
<evidence type="ECO:0000256" key="5">
    <source>
        <dbReference type="ARBA" id="ARBA00022741"/>
    </source>
</evidence>